<keyword evidence="2" id="KW-1185">Reference proteome</keyword>
<organism evidence="1 2">
    <name type="scientific">Paramecium pentaurelia</name>
    <dbReference type="NCBI Taxonomy" id="43138"/>
    <lineage>
        <taxon>Eukaryota</taxon>
        <taxon>Sar</taxon>
        <taxon>Alveolata</taxon>
        <taxon>Ciliophora</taxon>
        <taxon>Intramacronucleata</taxon>
        <taxon>Oligohymenophorea</taxon>
        <taxon>Peniculida</taxon>
        <taxon>Parameciidae</taxon>
        <taxon>Paramecium</taxon>
    </lineage>
</organism>
<dbReference type="Proteomes" id="UP000689195">
    <property type="component" value="Unassembled WGS sequence"/>
</dbReference>
<accession>A0A8S1WSD8</accession>
<dbReference type="AlphaFoldDB" id="A0A8S1WSD8"/>
<comment type="caution">
    <text evidence="1">The sequence shown here is derived from an EMBL/GenBank/DDBJ whole genome shotgun (WGS) entry which is preliminary data.</text>
</comment>
<evidence type="ECO:0000313" key="2">
    <source>
        <dbReference type="Proteomes" id="UP000689195"/>
    </source>
</evidence>
<protein>
    <submittedName>
        <fullName evidence="1">Uncharacterized protein</fullName>
    </submittedName>
</protein>
<dbReference type="EMBL" id="CAJJDO010000102">
    <property type="protein sequence ID" value="CAD8192633.1"/>
    <property type="molecule type" value="Genomic_DNA"/>
</dbReference>
<proteinExistence type="predicted"/>
<evidence type="ECO:0000313" key="1">
    <source>
        <dbReference type="EMBL" id="CAD8192633.1"/>
    </source>
</evidence>
<sequence length="35" mass="4416">MRDYQTILKHVQQQEDLEQEEELYIFQYQQHLYGA</sequence>
<reference evidence="1" key="1">
    <citation type="submission" date="2021-01" db="EMBL/GenBank/DDBJ databases">
        <authorList>
            <consortium name="Genoscope - CEA"/>
            <person name="William W."/>
        </authorList>
    </citation>
    <scope>NUCLEOTIDE SEQUENCE</scope>
</reference>
<name>A0A8S1WSD8_9CILI</name>
<gene>
    <name evidence="1" type="ORF">PPENT_87.1.T1020077</name>
</gene>